<evidence type="ECO:0000313" key="2">
    <source>
        <dbReference type="Proteomes" id="UP000887458"/>
    </source>
</evidence>
<name>A0ABQ8JV49_DERPT</name>
<sequence>MLIDLEYHNGQRKHVQGFQNDNNVVVDDTGIDNDDDVFIVKQQHSIEPLDDDNDYNQDLLPIFIDQLSLVDDYLKHQQQQQQPIDEYSNLWEKRNQWNKFNGAWGKRAANWNKLQSAWGKRLSSPTTTYPKISIETRNWNNLKGAWGRKRMAATAAANNWNQLHGMWGKRRRRTPTWNKMSSAWGKKKRSIGMVAPTHWNKLRGMWGRKRSITSQETMEMLKEQQQPITTTEKSTKQ</sequence>
<keyword evidence="2" id="KW-1185">Reference proteome</keyword>
<dbReference type="Proteomes" id="UP000887458">
    <property type="component" value="Unassembled WGS sequence"/>
</dbReference>
<evidence type="ECO:0000313" key="1">
    <source>
        <dbReference type="EMBL" id="KAH9426295.1"/>
    </source>
</evidence>
<protein>
    <recommendedName>
        <fullName evidence="3">Allatostatins MIP-like</fullName>
    </recommendedName>
</protein>
<reference evidence="1 2" key="1">
    <citation type="journal article" date="2018" name="J. Allergy Clin. Immunol.">
        <title>High-quality assembly of Dermatophagoides pteronyssinus genome and transcriptome reveals a wide range of novel allergens.</title>
        <authorList>
            <person name="Liu X.Y."/>
            <person name="Yang K.Y."/>
            <person name="Wang M.Q."/>
            <person name="Kwok J.S."/>
            <person name="Zeng X."/>
            <person name="Yang Z."/>
            <person name="Xiao X.J."/>
            <person name="Lau C.P."/>
            <person name="Li Y."/>
            <person name="Huang Z.M."/>
            <person name="Ba J.G."/>
            <person name="Yim A.K."/>
            <person name="Ouyang C.Y."/>
            <person name="Ngai S.M."/>
            <person name="Chan T.F."/>
            <person name="Leung E.L."/>
            <person name="Liu L."/>
            <person name="Liu Z.G."/>
            <person name="Tsui S.K."/>
        </authorList>
    </citation>
    <scope>NUCLEOTIDE SEQUENCE [LARGE SCALE GENOMIC DNA]</scope>
    <source>
        <strain evidence="1">Derp</strain>
    </source>
</reference>
<accession>A0ABQ8JV49</accession>
<comment type="caution">
    <text evidence="1">The sequence shown here is derived from an EMBL/GenBank/DDBJ whole genome shotgun (WGS) entry which is preliminary data.</text>
</comment>
<evidence type="ECO:0008006" key="3">
    <source>
        <dbReference type="Google" id="ProtNLM"/>
    </source>
</evidence>
<organism evidence="1 2">
    <name type="scientific">Dermatophagoides pteronyssinus</name>
    <name type="common">European house dust mite</name>
    <dbReference type="NCBI Taxonomy" id="6956"/>
    <lineage>
        <taxon>Eukaryota</taxon>
        <taxon>Metazoa</taxon>
        <taxon>Ecdysozoa</taxon>
        <taxon>Arthropoda</taxon>
        <taxon>Chelicerata</taxon>
        <taxon>Arachnida</taxon>
        <taxon>Acari</taxon>
        <taxon>Acariformes</taxon>
        <taxon>Sarcoptiformes</taxon>
        <taxon>Astigmata</taxon>
        <taxon>Psoroptidia</taxon>
        <taxon>Analgoidea</taxon>
        <taxon>Pyroglyphidae</taxon>
        <taxon>Dermatophagoidinae</taxon>
        <taxon>Dermatophagoides</taxon>
    </lineage>
</organism>
<reference evidence="1 2" key="2">
    <citation type="journal article" date="2022" name="Mol. Biol. Evol.">
        <title>Comparative Genomics Reveals Insights into the Divergent Evolution of Astigmatic Mites and Household Pest Adaptations.</title>
        <authorList>
            <person name="Xiong Q."/>
            <person name="Wan A.T."/>
            <person name="Liu X."/>
            <person name="Fung C.S."/>
            <person name="Xiao X."/>
            <person name="Malainual N."/>
            <person name="Hou J."/>
            <person name="Wang L."/>
            <person name="Wang M."/>
            <person name="Yang K.Y."/>
            <person name="Cui Y."/>
            <person name="Leung E.L."/>
            <person name="Nong W."/>
            <person name="Shin S.K."/>
            <person name="Au S.W."/>
            <person name="Jeong K.Y."/>
            <person name="Chew F.T."/>
            <person name="Hui J.H."/>
            <person name="Leung T.F."/>
            <person name="Tungtrongchitr A."/>
            <person name="Zhong N."/>
            <person name="Liu Z."/>
            <person name="Tsui S.K."/>
        </authorList>
    </citation>
    <scope>NUCLEOTIDE SEQUENCE [LARGE SCALE GENOMIC DNA]</scope>
    <source>
        <strain evidence="1">Derp</strain>
    </source>
</reference>
<dbReference type="EMBL" id="NJHN03000011">
    <property type="protein sequence ID" value="KAH9426295.1"/>
    <property type="molecule type" value="Genomic_DNA"/>
</dbReference>
<gene>
    <name evidence="1" type="ORF">DERP_010862</name>
</gene>
<proteinExistence type="predicted"/>